<dbReference type="GeneID" id="65558642"/>
<dbReference type="Pfam" id="PF01935">
    <property type="entry name" value="DUF87"/>
    <property type="match status" value="1"/>
</dbReference>
<dbReference type="Pfam" id="PF12696">
    <property type="entry name" value="TraG-D_C"/>
    <property type="match status" value="1"/>
</dbReference>
<feature type="domain" description="Helicase HerA central" evidence="6">
    <location>
        <begin position="278"/>
        <end position="488"/>
    </location>
</feature>
<name>A0A8F5BS46_9CREN</name>
<evidence type="ECO:0000313" key="10">
    <source>
        <dbReference type="Proteomes" id="UP000693941"/>
    </source>
</evidence>
<dbReference type="Proteomes" id="UP000693941">
    <property type="component" value="Chromosome"/>
</dbReference>
<dbReference type="InterPro" id="IPR002789">
    <property type="entry name" value="HerA_central"/>
</dbReference>
<comment type="similarity">
    <text evidence="1">Belongs to the HerA family.</text>
</comment>
<proteinExistence type="inferred from homology"/>
<dbReference type="EMBL" id="CP077715">
    <property type="protein sequence ID" value="QXJ30439.1"/>
    <property type="molecule type" value="Genomic_DNA"/>
</dbReference>
<comment type="catalytic activity">
    <reaction evidence="2">
        <text>Couples ATP hydrolysis with the unwinding of duplex DNA by translocating in the 3'-5' direction.</text>
        <dbReference type="EC" id="5.6.2.4"/>
    </reaction>
</comment>
<organism evidence="9 10">
    <name type="scientific">Saccharolobus shibatae</name>
    <dbReference type="NCBI Taxonomy" id="2286"/>
    <lineage>
        <taxon>Archaea</taxon>
        <taxon>Thermoproteota</taxon>
        <taxon>Thermoprotei</taxon>
        <taxon>Sulfolobales</taxon>
        <taxon>Sulfolobaceae</taxon>
        <taxon>Saccharolobus</taxon>
    </lineage>
</organism>
<evidence type="ECO:0000259" key="7">
    <source>
        <dbReference type="Pfam" id="PF12696"/>
    </source>
</evidence>
<evidence type="ECO:0000313" key="9">
    <source>
        <dbReference type="EMBL" id="QXJ30439.1"/>
    </source>
</evidence>
<feature type="compositionally biased region" description="Low complexity" evidence="5">
    <location>
        <begin position="912"/>
        <end position="924"/>
    </location>
</feature>
<dbReference type="CDD" id="cd01127">
    <property type="entry name" value="TrwB_TraG_TraD_VirD4"/>
    <property type="match status" value="1"/>
</dbReference>
<evidence type="ECO:0000256" key="2">
    <source>
        <dbReference type="ARBA" id="ARBA00034617"/>
    </source>
</evidence>
<reference evidence="9" key="1">
    <citation type="journal article" date="2021" name="Environ. Microbiol.">
        <title>New insights into the diversity and evolution of the archaeal mobilome from three complete genomes of Saccharolobus shibatae.</title>
        <authorList>
            <person name="Medvedeva S."/>
            <person name="Brandt D."/>
            <person name="Cvirkaite-Krupovic V."/>
            <person name="Liu Y."/>
            <person name="Severinov K."/>
            <person name="Ishino S."/>
            <person name="Ishino Y."/>
            <person name="Prangishvili D."/>
            <person name="Kalinowski J."/>
            <person name="Krupovic M."/>
        </authorList>
    </citation>
    <scope>NUCLEOTIDE SEQUENCE</scope>
    <source>
        <strain evidence="9">BEU9</strain>
        <plasmid evidence="8">pBEU9E1</plasmid>
    </source>
</reference>
<protein>
    <submittedName>
        <fullName evidence="9">VirB4/TraG-like conjugation ATPase</fullName>
    </submittedName>
</protein>
<dbReference type="AlphaFoldDB" id="A0A8F5BS46"/>
<feature type="domain" description="TraD/TraG TraM recognition site" evidence="7">
    <location>
        <begin position="513"/>
        <end position="592"/>
    </location>
</feature>
<dbReference type="EMBL" id="CP077714">
    <property type="protein sequence ID" value="QXJ30337.1"/>
    <property type="molecule type" value="Genomic_DNA"/>
</dbReference>
<dbReference type="Proteomes" id="UP000693941">
    <property type="component" value="Plasmid pBEU9E1"/>
</dbReference>
<gene>
    <name evidence="9" type="ORF">J5U21_00079</name>
    <name evidence="8" type="ORF">J5U21_p0079</name>
</gene>
<dbReference type="InterPro" id="IPR032689">
    <property type="entry name" value="TraG-D_C"/>
</dbReference>
<dbReference type="RefSeq" id="WP_218260374.1">
    <property type="nucleotide sequence ID" value="NZ_CP077714.1"/>
</dbReference>
<comment type="catalytic activity">
    <reaction evidence="4">
        <text>ATP + H2O = ADP + phosphate + H(+)</text>
        <dbReference type="Rhea" id="RHEA:13065"/>
        <dbReference type="ChEBI" id="CHEBI:15377"/>
        <dbReference type="ChEBI" id="CHEBI:15378"/>
        <dbReference type="ChEBI" id="CHEBI:30616"/>
        <dbReference type="ChEBI" id="CHEBI:43474"/>
        <dbReference type="ChEBI" id="CHEBI:456216"/>
        <dbReference type="EC" id="5.6.2.4"/>
    </reaction>
</comment>
<evidence type="ECO:0000313" key="8">
    <source>
        <dbReference type="EMBL" id="QXJ30337.1"/>
    </source>
</evidence>
<sequence length="1035" mass="118380">MKLYKLLFTDKSQDIKDPTSIFGHVFEIIYEKGELTEVYVRTNSDANILRDYFNIVDAEELKPKRFVAEVRLKRESDFYNRIEWNELRNFVAKMEKGQQLRIWVVLESRINNLFLKKADKLKIDAQRAFMGRRQKEVLASILESEAKGNLYLITIHLFDDDKARLKLYAKTLRDYIFTNSKKLKIQIRKAKKFEDRQPKISWWDSVAKYKTWLWADEDGVKKIATLPTPQQLKLQVSLNVRLPYYKLDRKPEICIGKDLIYNEEVCLEPIDFIGHAFFFGASRSGKSNTLEVIAKQLKNYGVVIFIDPNSQSARKLSQIADMYFSITKEKPNFGLNILQLPHIFEDRKKNIDYQIANVLELFDKLLQLPENAPNVRYILQVLLYQMYKLTDNVTFQDVYNAVIDLYNGNLDLDVDDEQFQKEVEMLQKMQPQSFFSILTRIKMLVENDTFKYITSETTLDWEKLIPKLKKGLIVFDVGKSSGEIVSQTVQMMIALSLFYYVFRRDQRGEEKIPIYFIVDEAQNIAHFSFLGDILAEAAKYALHLILATQSYVRLMDMAGDGNARGLMANTNVKLVMRIVEGKDASEIAKSAGLNEFVDIFPKLSRGMGFLTIGGKPGELSAVKFIQVNYSGLGDKEGKLTEGFEPKPRTHQDLSKMLNPILQLIERRPDALEQVVLYKVFKNGKKIYMPDLLRELGVNRDRVEDVINKLASAGMIDVTKEGNKKAIIYVKGLFPLKHIVENDEGRKVALRVIKKYYEKGYIIVPGKQQGDVRPDFLALKYDSNYKVKYDGVIAVEIESPNELSVHIEQVVRNMKKYNELPNAAKDRIAEIHIWTSEETYPKLEEAYKKFLEDTTIDESYKKKVKIFVLKVGEKQKTEPKVEENQAKTKKIPQSTGEFTEAKTAAIETANNTTAANSAVTASSAAVGKTPNDGKAPEGPKPLTGELTQNSESTQGTTNGKLGSLTLKDLVIEILGKENGGYIIQINGNKYYIKEEYIKILQTAAKDQELIKNVSLNKLELKIDLGVVDYTIPLAPL</sequence>
<evidence type="ECO:0000259" key="6">
    <source>
        <dbReference type="Pfam" id="PF01935"/>
    </source>
</evidence>
<evidence type="ECO:0000256" key="3">
    <source>
        <dbReference type="ARBA" id="ARBA00048954"/>
    </source>
</evidence>
<comment type="catalytic activity">
    <reaction evidence="3">
        <text>ATP + H2O = ADP + phosphate + H(+)</text>
        <dbReference type="Rhea" id="RHEA:13065"/>
        <dbReference type="ChEBI" id="CHEBI:15377"/>
        <dbReference type="ChEBI" id="CHEBI:15378"/>
        <dbReference type="ChEBI" id="CHEBI:30616"/>
        <dbReference type="ChEBI" id="CHEBI:43474"/>
        <dbReference type="ChEBI" id="CHEBI:456216"/>
        <dbReference type="EC" id="5.6.2.3"/>
    </reaction>
</comment>
<geneLocation type="plasmid" evidence="8 10">
    <name>pBEU9E1</name>
</geneLocation>
<dbReference type="PANTHER" id="PTHR42957">
    <property type="entry name" value="HELICASE MJ1565-RELATED"/>
    <property type="match status" value="1"/>
</dbReference>
<evidence type="ECO:0000256" key="5">
    <source>
        <dbReference type="SAM" id="MobiDB-lite"/>
    </source>
</evidence>
<dbReference type="GO" id="GO:0043138">
    <property type="term" value="F:3'-5' DNA helicase activity"/>
    <property type="evidence" value="ECO:0007669"/>
    <property type="project" value="UniProtKB-EC"/>
</dbReference>
<dbReference type="PANTHER" id="PTHR42957:SF1">
    <property type="entry name" value="HELICASE MJ1565-RELATED"/>
    <property type="match status" value="1"/>
</dbReference>
<feature type="compositionally biased region" description="Polar residues" evidence="5">
    <location>
        <begin position="944"/>
        <end position="958"/>
    </location>
</feature>
<dbReference type="InterPro" id="IPR008571">
    <property type="entry name" value="HerA-like"/>
</dbReference>
<dbReference type="GO" id="GO:0043139">
    <property type="term" value="F:5'-3' DNA helicase activity"/>
    <property type="evidence" value="ECO:0007669"/>
    <property type="project" value="UniProtKB-EC"/>
</dbReference>
<evidence type="ECO:0000256" key="4">
    <source>
        <dbReference type="ARBA" id="ARBA00048988"/>
    </source>
</evidence>
<evidence type="ECO:0000256" key="1">
    <source>
        <dbReference type="ARBA" id="ARBA00007816"/>
    </source>
</evidence>
<feature type="region of interest" description="Disordered" evidence="5">
    <location>
        <begin position="912"/>
        <end position="958"/>
    </location>
</feature>
<accession>A0A8F5BS46</accession>
<keyword evidence="8" id="KW-0614">Plasmid</keyword>